<dbReference type="EMBL" id="KP706798">
    <property type="protein sequence ID" value="AKD28084.1"/>
    <property type="molecule type" value="Genomic_DNA"/>
</dbReference>
<name>A0A0F6T1D8_9HYME</name>
<organism evidence="1">
    <name type="scientific">Glypta fumiferanae</name>
    <dbReference type="NCBI Taxonomy" id="389681"/>
    <lineage>
        <taxon>Eukaryota</taxon>
        <taxon>Metazoa</taxon>
        <taxon>Ecdysozoa</taxon>
        <taxon>Arthropoda</taxon>
        <taxon>Hexapoda</taxon>
        <taxon>Insecta</taxon>
        <taxon>Pterygota</taxon>
        <taxon>Neoptera</taxon>
        <taxon>Endopterygota</taxon>
        <taxon>Hymenoptera</taxon>
        <taxon>Apocrita</taxon>
        <taxon>Ichneumonoidea</taxon>
        <taxon>Ichneumonidae</taxon>
        <taxon>Banchinae</taxon>
        <taxon>Glypta</taxon>
    </lineage>
</organism>
<accession>A0A0F6T1D8</accession>
<dbReference type="AlphaFoldDB" id="A0A0F6T1D8"/>
<gene>
    <name evidence="1" type="primary">U40</name>
</gene>
<sequence length="105" mass="12171">MSFLRDENLPPEYRIAELKCLQNLSATSCDDKVYSYENSESKIRDQVELSAVATSSGDNAQTIVTSFDRRIKEATRRYNVKMRRIRLTEKRTNVCYPVTLTVRKS</sequence>
<evidence type="ECO:0000313" key="1">
    <source>
        <dbReference type="EMBL" id="AKD28084.1"/>
    </source>
</evidence>
<proteinExistence type="predicted"/>
<protein>
    <submittedName>
        <fullName evidence="1">Uncharacterized protein</fullName>
    </submittedName>
</protein>
<reference evidence="1" key="1">
    <citation type="journal article" date="2015" name="J. Virol.">
        <title>Genomic and Proteomic Analyses Indicate that Banchine and Campoplegine Polydnaviruses Have Similar, if Not Identical, Viral Ancestors.</title>
        <authorList>
            <person name="Beliveau C."/>
            <person name="Cohen A."/>
            <person name="Stewart D."/>
            <person name="Periquet G."/>
            <person name="Djoumad A."/>
            <person name="Kuhn L."/>
            <person name="Stoltz D."/>
            <person name="Volkoff A.-N."/>
            <person name="Herniou E."/>
            <person name="Drezen J.-M."/>
            <person name="Cusson M."/>
        </authorList>
    </citation>
    <scope>NUCLEOTIDE SEQUENCE</scope>
</reference>